<keyword evidence="8" id="KW-0472">Membrane</keyword>
<comment type="subcellular location">
    <subcellularLocation>
        <location evidence="1">Cell projection</location>
        <location evidence="1">Cilium</location>
    </subcellularLocation>
    <subcellularLocation>
        <location evidence="2">Cytoplasm</location>
    </subcellularLocation>
</comment>
<evidence type="ECO:0000313" key="11">
    <source>
        <dbReference type="EMBL" id="XCB35417.1"/>
    </source>
</evidence>
<evidence type="ECO:0000256" key="2">
    <source>
        <dbReference type="ARBA" id="ARBA00004496"/>
    </source>
</evidence>
<dbReference type="InterPro" id="IPR011042">
    <property type="entry name" value="6-blade_b-propeller_TolB-like"/>
</dbReference>
<keyword evidence="5" id="KW-0969">Cilium</keyword>
<feature type="domain" description="Teneurin NHL" evidence="10">
    <location>
        <begin position="177"/>
        <end position="348"/>
    </location>
</feature>
<dbReference type="SUPFAM" id="SSF63825">
    <property type="entry name" value="YWTD domain"/>
    <property type="match status" value="1"/>
</dbReference>
<protein>
    <submittedName>
        <fullName evidence="11">Choice-of-anchor D domain-containing protein</fullName>
    </submittedName>
</protein>
<evidence type="ECO:0000256" key="5">
    <source>
        <dbReference type="ARBA" id="ARBA00023069"/>
    </source>
</evidence>
<keyword evidence="8" id="KW-0812">Transmembrane</keyword>
<evidence type="ECO:0000259" key="9">
    <source>
        <dbReference type="Pfam" id="PF22544"/>
    </source>
</evidence>
<evidence type="ECO:0000256" key="1">
    <source>
        <dbReference type="ARBA" id="ARBA00004138"/>
    </source>
</evidence>
<dbReference type="AlphaFoldDB" id="A0AAU7ZWZ3"/>
<dbReference type="KEGG" id="tpsc:RBB77_11110"/>
<accession>A0AAU7ZWZ3</accession>
<dbReference type="Pfam" id="PF01436">
    <property type="entry name" value="NHL"/>
    <property type="match status" value="2"/>
</dbReference>
<dbReference type="InterPro" id="IPR001258">
    <property type="entry name" value="NHL_repeat"/>
</dbReference>
<name>A0AAU7ZWZ3_9BACT</name>
<dbReference type="GO" id="GO:0005737">
    <property type="term" value="C:cytoplasm"/>
    <property type="evidence" value="ECO:0007669"/>
    <property type="project" value="UniProtKB-SubCell"/>
</dbReference>
<dbReference type="InterPro" id="IPR013783">
    <property type="entry name" value="Ig-like_fold"/>
</dbReference>
<keyword evidence="3" id="KW-0963">Cytoplasm</keyword>
<dbReference type="NCBIfam" id="NF012200">
    <property type="entry name" value="choice_anch_D"/>
    <property type="match status" value="3"/>
</dbReference>
<evidence type="ECO:0000256" key="4">
    <source>
        <dbReference type="ARBA" id="ARBA00022737"/>
    </source>
</evidence>
<organism evidence="11">
    <name type="scientific">Tunturiibacter psychrotolerans</name>
    <dbReference type="NCBI Taxonomy" id="3069686"/>
    <lineage>
        <taxon>Bacteria</taxon>
        <taxon>Pseudomonadati</taxon>
        <taxon>Acidobacteriota</taxon>
        <taxon>Terriglobia</taxon>
        <taxon>Terriglobales</taxon>
        <taxon>Acidobacteriaceae</taxon>
        <taxon>Tunturiibacter</taxon>
    </lineage>
</organism>
<dbReference type="Pfam" id="PF22544">
    <property type="entry name" value="HYDIN_VesB_CFA65-like_Ig"/>
    <property type="match status" value="1"/>
</dbReference>
<feature type="transmembrane region" description="Helical" evidence="8">
    <location>
        <begin position="1087"/>
        <end position="1104"/>
    </location>
</feature>
<reference evidence="11" key="1">
    <citation type="submission" date="2023-08" db="EMBL/GenBank/DDBJ databases">
        <authorList>
            <person name="Messyasz A."/>
            <person name="Mannisto M.K."/>
            <person name="Kerkhof L.J."/>
            <person name="Haggblom M."/>
        </authorList>
    </citation>
    <scope>NUCLEOTIDE SEQUENCE</scope>
    <source>
        <strain evidence="11">X5P6</strain>
    </source>
</reference>
<evidence type="ECO:0000256" key="3">
    <source>
        <dbReference type="ARBA" id="ARBA00022490"/>
    </source>
</evidence>
<sequence length="1173" mass="116435">MLSPIPGISQLVSRWILPHYFRSLRHGSMKAYKPLPLLGLMVLLLVSWKTLPAQLVSVNGPIALPATNVASSSTPQNVLLKTTSAETISGFTVPLSQGNKQEYTVGSVSGCAVDGVTSNPVGTVCTVPITFSPAYPGQRAVPLQVVTSAGKVNVGLNGMGISPLAVLTPGTMSTLAGEVNGPNCNAYNGPATLGPICNPSAGAVDFAGNVYVASFYSNTVSKIDTSGNITVIAGTGAGGLSGVGGPATSATFDRPSDVIVDPAGNVYFGAETAEQIFKIDAITQILTSVAGNGTQGYSGDNGPATQASLNRPEGIALDLQGNLYIEDQDNNLIRKVDTSGIITTVAGNPATIGQGSPTYSGDGGPATQANLALCCEGVYASYDSITVDSTGNLFIGDSGHHVVREVTTDGIIHTVAGNNTLGAGFSGDGGAATSAQLNWPMGVAVDPAGDLYIADFSNNLIRKVDAATQTITTVAGNGTQGSAGSGLATQVSLNGPQKVALDGEGNFYVADTKNNLVRKTDVSNPTLTFATPTPVDSTDTTDGPLQAIVSNIGNAPLALPPPATGSNASVSAGFTFFIGNSGPCPFEGPSSSAGTLAQGSSCGLSVEFEPVSVGSITGSIVLTDNSLNAASPYASQTISLVGTAIAAVSTGALTIAPTTQTFPAILVGSTSSALTSTITNTTNQAIYLSSGSLTDTTDFTQTTNCSGILSANGGSCTVTFTFTPQSAGPLTSTYSIHDLNHPASPLTVALSAIGNAVTTSAPQASLSPATADFGSITTSAASSAQTFTLSNTGNASLGITSISLSGANPDSFIIVNDSCSSGGTEDARPARSRATKRGGSSPRDLPELPPGSTCQILIVFSPTTAGPSSATLTIVDQVGTQTSALTGTGVASVTTAPQAALTAASANFNTVTTGSSSAAQTFTLANAGNAALSIASVSITGANASSFLLGADTCGTTLAAGGSCTIAVTFSPTSTGSFAASLAVTDALGTQTSSLTGTGAAVAPADFTVTATPASQSVVSGSSATYSVSVASTGGTFAQAVALSANGLQPGATVTFSPASVTPGSSGAQATMIVQTTIQQAAGRGDLSPWPFTAPVFAALLLLFPGRRFRSGKRGWGVFTSLACFVALLGITASTIGCGAGFALPSSAKTYTITVTGTSGSDTHSTTVTLTVQ</sequence>
<reference evidence="11" key="2">
    <citation type="journal article" date="2024" name="Environ. Microbiol.">
        <title>Genome analysis and description of Tunturibacter gen. nov. expands the diversity of Terriglobia in tundra soils.</title>
        <authorList>
            <person name="Messyasz A."/>
            <person name="Mannisto M.K."/>
            <person name="Kerkhof L.J."/>
            <person name="Haggblom M.M."/>
        </authorList>
    </citation>
    <scope>NUCLEOTIDE SEQUENCE</scope>
    <source>
        <strain evidence="11">X5P6</strain>
    </source>
</reference>
<feature type="transmembrane region" description="Helical" evidence="8">
    <location>
        <begin position="1116"/>
        <end position="1144"/>
    </location>
</feature>
<evidence type="ECO:0000256" key="8">
    <source>
        <dbReference type="SAM" id="Phobius"/>
    </source>
</evidence>
<feature type="region of interest" description="Disordered" evidence="7">
    <location>
        <begin position="820"/>
        <end position="850"/>
    </location>
</feature>
<evidence type="ECO:0000256" key="7">
    <source>
        <dbReference type="SAM" id="MobiDB-lite"/>
    </source>
</evidence>
<evidence type="ECO:0000256" key="6">
    <source>
        <dbReference type="ARBA" id="ARBA00023273"/>
    </source>
</evidence>
<dbReference type="InterPro" id="IPR056822">
    <property type="entry name" value="TEN_NHL"/>
</dbReference>
<keyword evidence="4" id="KW-0677">Repeat</keyword>
<keyword evidence="8" id="KW-1133">Transmembrane helix</keyword>
<dbReference type="InterPro" id="IPR053879">
    <property type="entry name" value="HYDIN_VesB_CFA65-like_Ig"/>
</dbReference>
<dbReference type="Gene3D" id="2.120.10.30">
    <property type="entry name" value="TolB, C-terminal domain"/>
    <property type="match status" value="3"/>
</dbReference>
<dbReference type="RefSeq" id="WP_353067440.1">
    <property type="nucleotide sequence ID" value="NZ_CP132942.1"/>
</dbReference>
<dbReference type="Pfam" id="PF25021">
    <property type="entry name" value="TEN_NHL"/>
    <property type="match status" value="1"/>
</dbReference>
<evidence type="ECO:0000259" key="10">
    <source>
        <dbReference type="Pfam" id="PF25021"/>
    </source>
</evidence>
<dbReference type="PANTHER" id="PTHR46388">
    <property type="entry name" value="NHL REPEAT-CONTAINING PROTEIN 2"/>
    <property type="match status" value="1"/>
</dbReference>
<dbReference type="Gene3D" id="2.60.40.10">
    <property type="entry name" value="Immunoglobulins"/>
    <property type="match status" value="4"/>
</dbReference>
<proteinExistence type="predicted"/>
<keyword evidence="6" id="KW-0966">Cell projection</keyword>
<gene>
    <name evidence="11" type="ORF">RBB77_11110</name>
</gene>
<feature type="domain" description="HYDIN/VesB/CFA65-like Ig-like" evidence="9">
    <location>
        <begin position="903"/>
        <end position="985"/>
    </location>
</feature>
<dbReference type="PANTHER" id="PTHR46388:SF2">
    <property type="entry name" value="NHL REPEAT-CONTAINING PROTEIN 2"/>
    <property type="match status" value="1"/>
</dbReference>
<dbReference type="EMBL" id="CP132942">
    <property type="protein sequence ID" value="XCB35417.1"/>
    <property type="molecule type" value="Genomic_DNA"/>
</dbReference>